<dbReference type="InterPro" id="IPR002656">
    <property type="entry name" value="Acyl_transf_3_dom"/>
</dbReference>
<keyword evidence="1" id="KW-0812">Transmembrane</keyword>
<evidence type="ECO:0000313" key="3">
    <source>
        <dbReference type="EMBL" id="VVC33309.1"/>
    </source>
</evidence>
<dbReference type="PANTHER" id="PTHR11161">
    <property type="entry name" value="O-ACYLTRANSFERASE"/>
    <property type="match status" value="1"/>
</dbReference>
<feature type="transmembrane region" description="Helical" evidence="1">
    <location>
        <begin position="571"/>
        <end position="593"/>
    </location>
</feature>
<gene>
    <name evidence="3" type="ORF">CINCED_3A022145</name>
</gene>
<accession>A0A5E4MSB8</accession>
<keyword evidence="3" id="KW-0808">Transferase</keyword>
<feature type="transmembrane region" description="Helical" evidence="1">
    <location>
        <begin position="6"/>
        <end position="26"/>
    </location>
</feature>
<dbReference type="Pfam" id="PF20146">
    <property type="entry name" value="NRF"/>
    <property type="match status" value="1"/>
</dbReference>
<feature type="transmembrane region" description="Helical" evidence="1">
    <location>
        <begin position="680"/>
        <end position="701"/>
    </location>
</feature>
<feature type="transmembrane region" description="Helical" evidence="1">
    <location>
        <begin position="613"/>
        <end position="635"/>
    </location>
</feature>
<feature type="transmembrane region" description="Helical" evidence="1">
    <location>
        <begin position="360"/>
        <end position="378"/>
    </location>
</feature>
<dbReference type="InterPro" id="IPR006621">
    <property type="entry name" value="Nose-resist-to-fluoxetine_N"/>
</dbReference>
<keyword evidence="3" id="KW-0012">Acyltransferase</keyword>
<dbReference type="PANTHER" id="PTHR11161:SF0">
    <property type="entry name" value="O-ACYLTRANSFERASE LIKE PROTEIN"/>
    <property type="match status" value="1"/>
</dbReference>
<dbReference type="GO" id="GO:0016747">
    <property type="term" value="F:acyltransferase activity, transferring groups other than amino-acyl groups"/>
    <property type="evidence" value="ECO:0007669"/>
    <property type="project" value="InterPro"/>
</dbReference>
<dbReference type="SMART" id="SM00703">
    <property type="entry name" value="NRF"/>
    <property type="match status" value="1"/>
</dbReference>
<name>A0A5E4MSB8_9HEMI</name>
<dbReference type="OrthoDB" id="10006435at2759"/>
<organism evidence="3 4">
    <name type="scientific">Cinara cedri</name>
    <dbReference type="NCBI Taxonomy" id="506608"/>
    <lineage>
        <taxon>Eukaryota</taxon>
        <taxon>Metazoa</taxon>
        <taxon>Ecdysozoa</taxon>
        <taxon>Arthropoda</taxon>
        <taxon>Hexapoda</taxon>
        <taxon>Insecta</taxon>
        <taxon>Pterygota</taxon>
        <taxon>Neoptera</taxon>
        <taxon>Paraneoptera</taxon>
        <taxon>Hemiptera</taxon>
        <taxon>Sternorrhyncha</taxon>
        <taxon>Aphidomorpha</taxon>
        <taxon>Aphidoidea</taxon>
        <taxon>Aphididae</taxon>
        <taxon>Lachninae</taxon>
        <taxon>Cinara</taxon>
    </lineage>
</organism>
<reference evidence="3 4" key="1">
    <citation type="submission" date="2019-08" db="EMBL/GenBank/DDBJ databases">
        <authorList>
            <person name="Alioto T."/>
            <person name="Alioto T."/>
            <person name="Gomez Garrido J."/>
        </authorList>
    </citation>
    <scope>NUCLEOTIDE SEQUENCE [LARGE SCALE GENOMIC DNA]</scope>
</reference>
<feature type="domain" description="Nose resistant-to-fluoxetine protein N-terminal" evidence="2">
    <location>
        <begin position="87"/>
        <end position="225"/>
    </location>
</feature>
<keyword evidence="4" id="KW-1185">Reference proteome</keyword>
<evidence type="ECO:0000313" key="4">
    <source>
        <dbReference type="Proteomes" id="UP000325440"/>
    </source>
</evidence>
<dbReference type="Pfam" id="PF01757">
    <property type="entry name" value="Acyl_transf_3"/>
    <property type="match status" value="1"/>
</dbReference>
<protein>
    <submittedName>
        <fullName evidence="3">Nose resistant-to-fluoxetine protein, N-terminal,Acyltransferase 3</fullName>
    </submittedName>
</protein>
<feature type="transmembrane region" description="Helical" evidence="1">
    <location>
        <begin position="543"/>
        <end position="559"/>
    </location>
</feature>
<proteinExistence type="predicted"/>
<sequence length="751" mass="87046">MSLKNIWITIIVVILPKYVVYSEMLINITEPKGTHNISSELVQNNFNNLIKNTPVFFNNSRQCNSKLLYGDIIANSMNNFFPFSNINQNCTKDGQQYMTDLKNRKLWAVKMYDSSSKYPRGVINSGTEFGYFDQCMSVQSEKFGIYGAYAMANFRFHLTKNCNTNSSVDTDVQAHMDQLNGDSLVTEPPEVLSWALCFPESCTNEDVKLSIERAIIPAFQAYNITVDVSVPSLLYTSKKNSSEDHVDTETLIIYTLVVFGVILALSGMLYDALPDWLKWKNGMRYFGEFLHMYSAENTMIDLRRDRKTDEFSMIDGLKTMAILTVIIGHRMTLDFATPILNLEYKDYIISNLWCSVLKTFVSVEIFFVISGFLTYLVIEKRLTSGKPLNFILLLCNRLVRILPTYVFIIVIFTFVLPKMGDGPLWKLFIFPEAECCRKNWWTNILFINNYVNTHETCMLHAWYMACDVHFFVVGIILTYLVWKWRKVGILIFSLVFAISIYIPAKCIYDHNQMAVMMFTLKNKDNIRETEHFHRIYIKSHHRITTYLIGLAAAYVYLRIKKSKFKFSAKNRIIGFIVSSLIHMACYIATGYFYLPGITYNPWFHILYFTLQRIIYSLVISYYIIVGSISNFGFISSIMGCKMFAVIGKITYIMYLVHFIVQFKSIGQIRQPQFESFWTFFWKINGDFTTTLVYSIIINFIIEGPIRKILNRIMNGLFESENCIGEKYNSYKGNIVEKENSVLEQLQGTLNG</sequence>
<feature type="transmembrane region" description="Helical" evidence="1">
    <location>
        <begin position="251"/>
        <end position="270"/>
    </location>
</feature>
<keyword evidence="1" id="KW-0472">Membrane</keyword>
<dbReference type="InterPro" id="IPR052728">
    <property type="entry name" value="O2_lipid_transport_reg"/>
</dbReference>
<feature type="transmembrane region" description="Helical" evidence="1">
    <location>
        <begin position="642"/>
        <end position="660"/>
    </location>
</feature>
<feature type="transmembrane region" description="Helical" evidence="1">
    <location>
        <begin position="390"/>
        <end position="416"/>
    </location>
</feature>
<dbReference type="EMBL" id="CABPRJ010000966">
    <property type="protein sequence ID" value="VVC33309.1"/>
    <property type="molecule type" value="Genomic_DNA"/>
</dbReference>
<dbReference type="AlphaFoldDB" id="A0A5E4MSB8"/>
<evidence type="ECO:0000259" key="2">
    <source>
        <dbReference type="SMART" id="SM00703"/>
    </source>
</evidence>
<dbReference type="Proteomes" id="UP000325440">
    <property type="component" value="Unassembled WGS sequence"/>
</dbReference>
<evidence type="ECO:0000256" key="1">
    <source>
        <dbReference type="SAM" id="Phobius"/>
    </source>
</evidence>
<feature type="transmembrane region" description="Helical" evidence="1">
    <location>
        <begin position="489"/>
        <end position="508"/>
    </location>
</feature>
<feature type="transmembrane region" description="Helical" evidence="1">
    <location>
        <begin position="461"/>
        <end position="482"/>
    </location>
</feature>
<keyword evidence="1" id="KW-1133">Transmembrane helix</keyword>